<organism evidence="3 4">
    <name type="scientific">Trichostrongylus colubriformis</name>
    <name type="common">Black scour worm</name>
    <dbReference type="NCBI Taxonomy" id="6319"/>
    <lineage>
        <taxon>Eukaryota</taxon>
        <taxon>Metazoa</taxon>
        <taxon>Ecdysozoa</taxon>
        <taxon>Nematoda</taxon>
        <taxon>Chromadorea</taxon>
        <taxon>Rhabditida</taxon>
        <taxon>Rhabditina</taxon>
        <taxon>Rhabditomorpha</taxon>
        <taxon>Strongyloidea</taxon>
        <taxon>Trichostrongylidae</taxon>
        <taxon>Trichostrongylus</taxon>
    </lineage>
</organism>
<keyword evidence="4" id="KW-1185">Reference proteome</keyword>
<dbReference type="InterPro" id="IPR038765">
    <property type="entry name" value="Papain-like_cys_pep_sf"/>
</dbReference>
<feature type="non-terminal residue" evidence="3">
    <location>
        <position position="406"/>
    </location>
</feature>
<comment type="similarity">
    <text evidence="1">Belongs to the peptidase C2 family.</text>
</comment>
<feature type="compositionally biased region" description="Acidic residues" evidence="2">
    <location>
        <begin position="64"/>
        <end position="112"/>
    </location>
</feature>
<proteinExistence type="inferred from homology"/>
<evidence type="ECO:0000256" key="2">
    <source>
        <dbReference type="SAM" id="MobiDB-lite"/>
    </source>
</evidence>
<reference evidence="3 4" key="1">
    <citation type="submission" date="2019-10" db="EMBL/GenBank/DDBJ databases">
        <title>Assembly and Annotation for the nematode Trichostrongylus colubriformis.</title>
        <authorList>
            <person name="Martin J."/>
        </authorList>
    </citation>
    <scope>NUCLEOTIDE SEQUENCE [LARGE SCALE GENOMIC DNA]</scope>
    <source>
        <strain evidence="3">G859</strain>
        <tissue evidence="3">Whole worm</tissue>
    </source>
</reference>
<evidence type="ECO:0000313" key="3">
    <source>
        <dbReference type="EMBL" id="KAK5965614.1"/>
    </source>
</evidence>
<dbReference type="Proteomes" id="UP001331761">
    <property type="component" value="Unassembled WGS sequence"/>
</dbReference>
<feature type="compositionally biased region" description="Acidic residues" evidence="2">
    <location>
        <begin position="1"/>
        <end position="21"/>
    </location>
</feature>
<evidence type="ECO:0000313" key="4">
    <source>
        <dbReference type="Proteomes" id="UP001331761"/>
    </source>
</evidence>
<protein>
    <submittedName>
        <fullName evidence="3">Uncharacterized protein</fullName>
    </submittedName>
</protein>
<dbReference type="InterPro" id="IPR022684">
    <property type="entry name" value="Calpain_cysteine_protease"/>
</dbReference>
<gene>
    <name evidence="3" type="ORF">GCK32_009007</name>
</gene>
<name>A0AAN8IUV6_TRICO</name>
<dbReference type="SUPFAM" id="SSF54001">
    <property type="entry name" value="Cysteine proteinases"/>
    <property type="match status" value="1"/>
</dbReference>
<sequence length="406" mass="42883">MSDEESYEDEEYGEAPEEDNEEGRYYYEEPQDAGDGYYQEGGEGDGYYQEETQDGEEGYNYGDDHEEAEEEPEPEPEPEYEEDVEPEPEPEEVPENNEVAEPDKEADDDDDYGVEQQAVSHETNAEDPNAVGDGGGGSGGLGSLVKGALDGFGGSNLGDLVGSISKIAGGEGGLSNIMSSGGIESMVEKMIGEAAHQFLGINPATGAIIGAIAGNIIFNMGGRGNSLTSIGKVILDNIRRVSGALDGFGGSNLGDLVGSISKIAGGEGGLSNIMSSGGIESMVEKMIGEAAHQFLGINPATGAIIGAIAGNIIFNMGGRGNSLTSIGKVILDNIISGKYKRDVHPFVPPVPTPGATTFGLDFYKERERCLASKTLFEDPEFPAADRSLYYKTPPKQHVEWKRPGVS</sequence>
<comment type="caution">
    <text evidence="3">The sequence shown here is derived from an EMBL/GenBank/DDBJ whole genome shotgun (WGS) entry which is preliminary data.</text>
</comment>
<dbReference type="PRINTS" id="PR00704">
    <property type="entry name" value="CALPAIN"/>
</dbReference>
<accession>A0AAN8IUV6</accession>
<evidence type="ECO:0000256" key="1">
    <source>
        <dbReference type="ARBA" id="ARBA00007623"/>
    </source>
</evidence>
<dbReference type="GO" id="GO:0006508">
    <property type="term" value="P:proteolysis"/>
    <property type="evidence" value="ECO:0007669"/>
    <property type="project" value="InterPro"/>
</dbReference>
<dbReference type="AlphaFoldDB" id="A0AAN8IUV6"/>
<dbReference type="GO" id="GO:0004198">
    <property type="term" value="F:calcium-dependent cysteine-type endopeptidase activity"/>
    <property type="evidence" value="ECO:0007669"/>
    <property type="project" value="InterPro"/>
</dbReference>
<dbReference type="EMBL" id="WIXE01024413">
    <property type="protein sequence ID" value="KAK5965614.1"/>
    <property type="molecule type" value="Genomic_DNA"/>
</dbReference>
<feature type="region of interest" description="Disordered" evidence="2">
    <location>
        <begin position="1"/>
        <end position="112"/>
    </location>
</feature>